<evidence type="ECO:0000256" key="5">
    <source>
        <dbReference type="ARBA" id="ARBA00022502"/>
    </source>
</evidence>
<evidence type="ECO:0000256" key="8">
    <source>
        <dbReference type="ARBA" id="ARBA00022824"/>
    </source>
</evidence>
<feature type="compositionally biased region" description="Polar residues" evidence="13">
    <location>
        <begin position="875"/>
        <end position="886"/>
    </location>
</feature>
<evidence type="ECO:0000313" key="16">
    <source>
        <dbReference type="Proteomes" id="UP000266673"/>
    </source>
</evidence>
<keyword evidence="10 12" id="KW-0472">Membrane</keyword>
<evidence type="ECO:0000256" key="2">
    <source>
        <dbReference type="ARBA" id="ARBA00004687"/>
    </source>
</evidence>
<keyword evidence="9 12" id="KW-1133">Transmembrane helix</keyword>
<feature type="transmembrane region" description="Helical" evidence="12">
    <location>
        <begin position="518"/>
        <end position="537"/>
    </location>
</feature>
<comment type="function">
    <text evidence="12">Ethanolamine phosphate transferase involved in glycosylphosphatidylinositol-anchor biosynthesis. Transfers ethanolamine phosphate to the GPI second mannose.</text>
</comment>
<feature type="transmembrane region" description="Helical" evidence="12">
    <location>
        <begin position="642"/>
        <end position="664"/>
    </location>
</feature>
<name>A0A397TU11_9GLOM</name>
<evidence type="ECO:0000256" key="6">
    <source>
        <dbReference type="ARBA" id="ARBA00022679"/>
    </source>
</evidence>
<evidence type="ECO:0000256" key="7">
    <source>
        <dbReference type="ARBA" id="ARBA00022692"/>
    </source>
</evidence>
<dbReference type="PANTHER" id="PTHR23072">
    <property type="entry name" value="PHOSPHATIDYLINOSITOL GLYCAN-RELATED"/>
    <property type="match status" value="1"/>
</dbReference>
<keyword evidence="7 12" id="KW-0812">Transmembrane</keyword>
<feature type="transmembrane region" description="Helical" evidence="12">
    <location>
        <begin position="684"/>
        <end position="717"/>
    </location>
</feature>
<evidence type="ECO:0000256" key="9">
    <source>
        <dbReference type="ARBA" id="ARBA00022989"/>
    </source>
</evidence>
<organism evidence="15 16">
    <name type="scientific">Gigaspora rosea</name>
    <dbReference type="NCBI Taxonomy" id="44941"/>
    <lineage>
        <taxon>Eukaryota</taxon>
        <taxon>Fungi</taxon>
        <taxon>Fungi incertae sedis</taxon>
        <taxon>Mucoromycota</taxon>
        <taxon>Glomeromycotina</taxon>
        <taxon>Glomeromycetes</taxon>
        <taxon>Diversisporales</taxon>
        <taxon>Gigasporaceae</taxon>
        <taxon>Gigaspora</taxon>
    </lineage>
</organism>
<evidence type="ECO:0000256" key="10">
    <source>
        <dbReference type="ARBA" id="ARBA00023136"/>
    </source>
</evidence>
<dbReference type="SUPFAM" id="SSF53649">
    <property type="entry name" value="Alkaline phosphatase-like"/>
    <property type="match status" value="1"/>
</dbReference>
<feature type="transmembrane region" description="Helical" evidence="12">
    <location>
        <begin position="783"/>
        <end position="803"/>
    </location>
</feature>
<comment type="similarity">
    <text evidence="3 12">Belongs to the PIGG/PIGN/PIGO family. PIGG subfamily.</text>
</comment>
<keyword evidence="5 12" id="KW-0337">GPI-anchor biosynthesis</keyword>
<gene>
    <name evidence="15" type="ORF">C2G38_2256249</name>
</gene>
<feature type="transmembrane region" description="Helical" evidence="12">
    <location>
        <begin position="753"/>
        <end position="771"/>
    </location>
</feature>
<dbReference type="InterPro" id="IPR017850">
    <property type="entry name" value="Alkaline_phosphatase_core_sf"/>
</dbReference>
<keyword evidence="6 12" id="KW-0808">Transferase</keyword>
<feature type="transmembrane region" description="Helical" evidence="12">
    <location>
        <begin position="823"/>
        <end position="848"/>
    </location>
</feature>
<evidence type="ECO:0000256" key="13">
    <source>
        <dbReference type="SAM" id="MobiDB-lite"/>
    </source>
</evidence>
<keyword evidence="11" id="KW-0325">Glycoprotein</keyword>
<evidence type="ECO:0000256" key="12">
    <source>
        <dbReference type="RuleBase" id="RU367106"/>
    </source>
</evidence>
<keyword evidence="8 12" id="KW-0256">Endoplasmic reticulum</keyword>
<evidence type="ECO:0000313" key="15">
    <source>
        <dbReference type="EMBL" id="RIB01304.1"/>
    </source>
</evidence>
<keyword evidence="16" id="KW-1185">Reference proteome</keyword>
<dbReference type="AlphaFoldDB" id="A0A397TU11"/>
<accession>A0A397TU11</accession>
<evidence type="ECO:0000256" key="3">
    <source>
        <dbReference type="ARBA" id="ARBA00005315"/>
    </source>
</evidence>
<dbReference type="InterPro" id="IPR039527">
    <property type="entry name" value="PIGG/GPI7"/>
</dbReference>
<dbReference type="CDD" id="cd16024">
    <property type="entry name" value="GPI_EPT_2"/>
    <property type="match status" value="1"/>
</dbReference>
<dbReference type="GO" id="GO:0006506">
    <property type="term" value="P:GPI anchor biosynthetic process"/>
    <property type="evidence" value="ECO:0007669"/>
    <property type="project" value="UniProtKB-UniPathway"/>
</dbReference>
<evidence type="ECO:0000256" key="11">
    <source>
        <dbReference type="ARBA" id="ARBA00023180"/>
    </source>
</evidence>
<dbReference type="Pfam" id="PF19316">
    <property type="entry name" value="PIGO_PIGG"/>
    <property type="match status" value="1"/>
</dbReference>
<sequence length="983" mass="112412">MHKERTKAVMVNYRVGIGLIHSQELRKASLPGFSTIEEHPKLPNGDKAAPLVPKFDRLVFMLVDALRSDFVFGENSDMNFVKKYVNVAWVHIFLNSHIYFISLIENHHAIPYTAIATAPTVTLPRIKALTTGSVPNFLDAILNIAESDTSSSLLSQDNWLVQIKKAGNKSISFFGDDTWIKLFPGVFNTTDGTTSFFATDTVEVDLNVTRNIKPQLSKPDWDVLIFHYLGLDHVGHSGGPHSPLMRPKQKEMDDVVKIIYDTILDQDTRRIQADKSAKPTLFILCGDHGMNEVGNHGGASIGEITTAFVFMSSKFNTVKHVHDKMSTNHDPPSFRYYKVVNQIDVVPTLSYLFGVPIPKNNLGKVILDLLVDTNEFEKLRAMQLNAHQLSGILQNTWISFDCNPNITLQSGKNCDQDADDVKTRLQCLYWLSYYYHAMALNSIDANYISNASFFYDKFISESSSYISSSFSDYDVGSMYWGLLFMGFASVCFVIVLVNQNSRRRKQIRNREKYNKLQFLSYLGTFGLCITMFSSSYIEEEHQFWYFWIQTMWFGFIIYSFRSSKFVHDQILALLSACQMILIRIIRIWNQTGQKYAGEIDLRFFLNTSHVYYMWILFFCSMLILTTMTLREILVTRLIQGKNILQIVLQLISVLIIIFIAFSITKYKLEIDGGSILFPDIFSWIIMIVPITLPVMLARMIYATIGTSLILISLLTILQSKLRNTQAPKITIFPKFSLYLITYLLILLSRPHNLSLYILFFIQYHLLSNWIHISITYGIEISPITFNFILICLKFVSFFAFGNSNSLATTDISNSYVGVTKYNPSWVGILTFLANWAGPIWWVFAGNLLRFEIVERRVFINHSEKNKSSSSDDEGNTINNSNSETSQINNTTSSAISAATIATKQELKRLQYHTSLFQIMTFHSLLLFIISIAVTILRSHLFIWTVFSPKYLYQIVWYILFLVGVEVIIGGIMWSIGLNVLMRE</sequence>
<feature type="transmembrane region" description="Helical" evidence="12">
    <location>
        <begin position="572"/>
        <end position="589"/>
    </location>
</feature>
<dbReference type="InterPro" id="IPR037674">
    <property type="entry name" value="PIG-G_N"/>
</dbReference>
<evidence type="ECO:0000256" key="4">
    <source>
        <dbReference type="ARBA" id="ARBA00020830"/>
    </source>
</evidence>
<protein>
    <recommendedName>
        <fullName evidence="4 12">GPI ethanolamine phosphate transferase 2</fullName>
    </recommendedName>
</protein>
<comment type="caution">
    <text evidence="15">The sequence shown here is derived from an EMBL/GenBank/DDBJ whole genome shotgun (WGS) entry which is preliminary data.</text>
</comment>
<dbReference type="InterPro" id="IPR045687">
    <property type="entry name" value="PIGG/GPI7_C"/>
</dbReference>
<feature type="domain" description="GPI ethanolamine phosphate transferase 2 C-terminal" evidence="14">
    <location>
        <begin position="471"/>
        <end position="976"/>
    </location>
</feature>
<feature type="transmembrane region" description="Helical" evidence="12">
    <location>
        <begin position="609"/>
        <end position="630"/>
    </location>
</feature>
<feature type="transmembrane region" description="Helical" evidence="12">
    <location>
        <begin position="543"/>
        <end position="560"/>
    </location>
</feature>
<dbReference type="EMBL" id="QKWP01003202">
    <property type="protein sequence ID" value="RIB01304.1"/>
    <property type="molecule type" value="Genomic_DNA"/>
</dbReference>
<dbReference type="PANTHER" id="PTHR23072:SF0">
    <property type="entry name" value="GPI ETHANOLAMINE PHOSPHATE TRANSFERASE 2"/>
    <property type="match status" value="1"/>
</dbReference>
<dbReference type="Pfam" id="PF01663">
    <property type="entry name" value="Phosphodiest"/>
    <property type="match status" value="1"/>
</dbReference>
<dbReference type="STRING" id="44941.A0A397TU11"/>
<proteinExistence type="inferred from homology"/>
<feature type="transmembrane region" description="Helical" evidence="12">
    <location>
        <begin position="956"/>
        <end position="980"/>
    </location>
</feature>
<dbReference type="InterPro" id="IPR002591">
    <property type="entry name" value="Phosphodiest/P_Trfase"/>
</dbReference>
<dbReference type="GO" id="GO:0005789">
    <property type="term" value="C:endoplasmic reticulum membrane"/>
    <property type="evidence" value="ECO:0007669"/>
    <property type="project" value="UniProtKB-SubCell"/>
</dbReference>
<reference evidence="15 16" key="1">
    <citation type="submission" date="2018-06" db="EMBL/GenBank/DDBJ databases">
        <title>Comparative genomics reveals the genomic features of Rhizophagus irregularis, R. cerebriforme, R. diaphanum and Gigaspora rosea, and their symbiotic lifestyle signature.</title>
        <authorList>
            <person name="Morin E."/>
            <person name="San Clemente H."/>
            <person name="Chen E.C.H."/>
            <person name="De La Providencia I."/>
            <person name="Hainaut M."/>
            <person name="Kuo A."/>
            <person name="Kohler A."/>
            <person name="Murat C."/>
            <person name="Tang N."/>
            <person name="Roy S."/>
            <person name="Loubradou J."/>
            <person name="Henrissat B."/>
            <person name="Grigoriev I.V."/>
            <person name="Corradi N."/>
            <person name="Roux C."/>
            <person name="Martin F.M."/>
        </authorList>
    </citation>
    <scope>NUCLEOTIDE SEQUENCE [LARGE SCALE GENOMIC DNA]</scope>
    <source>
        <strain evidence="15 16">DAOM 194757</strain>
    </source>
</reference>
<comment type="subcellular location">
    <subcellularLocation>
        <location evidence="1 12">Endoplasmic reticulum membrane</location>
        <topology evidence="1 12">Multi-pass membrane protein</topology>
    </subcellularLocation>
</comment>
<dbReference type="OrthoDB" id="272139at2759"/>
<dbReference type="GO" id="GO:0051267">
    <property type="term" value="F:CP2 mannose-ethanolamine phosphotransferase activity"/>
    <property type="evidence" value="ECO:0007669"/>
    <property type="project" value="TreeGrafter"/>
</dbReference>
<evidence type="ECO:0000256" key="1">
    <source>
        <dbReference type="ARBA" id="ARBA00004477"/>
    </source>
</evidence>
<feature type="transmembrane region" description="Helical" evidence="12">
    <location>
        <begin position="478"/>
        <end position="497"/>
    </location>
</feature>
<feature type="transmembrane region" description="Helical" evidence="12">
    <location>
        <begin position="729"/>
        <end position="747"/>
    </location>
</feature>
<comment type="pathway">
    <text evidence="2 12">Glycolipid biosynthesis; glycosylphosphatidylinositol-anchor biosynthesis.</text>
</comment>
<feature type="region of interest" description="Disordered" evidence="13">
    <location>
        <begin position="864"/>
        <end position="888"/>
    </location>
</feature>
<evidence type="ECO:0000259" key="14">
    <source>
        <dbReference type="Pfam" id="PF19316"/>
    </source>
</evidence>
<dbReference type="UniPathway" id="UPA00196"/>
<dbReference type="Proteomes" id="UP000266673">
    <property type="component" value="Unassembled WGS sequence"/>
</dbReference>
<dbReference type="Gene3D" id="3.40.720.10">
    <property type="entry name" value="Alkaline Phosphatase, subunit A"/>
    <property type="match status" value="1"/>
</dbReference>
<feature type="transmembrane region" description="Helical" evidence="12">
    <location>
        <begin position="915"/>
        <end position="936"/>
    </location>
</feature>